<name>A0ABY6HWT5_9ARCH</name>
<protein>
    <submittedName>
        <fullName evidence="3">D-inositol-3-phosphate glycosyltransferase</fullName>
        <ecNumber evidence="3">2.4.1.250</ecNumber>
    </submittedName>
</protein>
<dbReference type="PANTHER" id="PTHR46401:SF2">
    <property type="entry name" value="GLYCOSYLTRANSFERASE WBBK-RELATED"/>
    <property type="match status" value="1"/>
</dbReference>
<evidence type="ECO:0000256" key="1">
    <source>
        <dbReference type="ARBA" id="ARBA00022679"/>
    </source>
</evidence>
<keyword evidence="1 3" id="KW-0808">Transferase</keyword>
<proteinExistence type="predicted"/>
<sequence>MKIAVYHNLPSGGAKRALYNNIKYLKARRNEIDLYIPSTANEDYLPLKNIVDNFFSFPVNPSFRTFLVSLFKYKVPSKILSAVEEVDKNIACLINKKDYDIVICEQDQFFFSPFILKYITKPMLYFCQQPSRENEAIVHHLMKEGKLPKKNHFHRFIDRKLYEIELKNVSNVKNILANSFFSKESILRKYGLNAQVSYLGIDLDVFSPKKIQRQSFLLSVGSCTPAKGFDFLIKSLSFIPKNKRPLLILVSNNVNQKWKEYLLGLAKSKAVEIEIRSNIGHEELLDLYRTTSILLYSPYLEPFGLVPLEALACGTPIIGVREGGIRESLGAFQSGILIERIEKKFGNAIESLLNDQTDDPQSNIDRRNYVEEFWGLKKAGERFLSHIQRIIMDSKTN</sequence>
<dbReference type="InterPro" id="IPR001296">
    <property type="entry name" value="Glyco_trans_1"/>
</dbReference>
<dbReference type="Pfam" id="PF00534">
    <property type="entry name" value="Glycos_transf_1"/>
    <property type="match status" value="1"/>
</dbReference>
<evidence type="ECO:0000259" key="2">
    <source>
        <dbReference type="Pfam" id="PF00534"/>
    </source>
</evidence>
<evidence type="ECO:0000313" key="4">
    <source>
        <dbReference type="Proteomes" id="UP001208689"/>
    </source>
</evidence>
<keyword evidence="3" id="KW-0328">Glycosyltransferase</keyword>
<accession>A0ABY6HWT5</accession>
<dbReference type="EC" id="2.4.1.250" evidence="3"/>
<feature type="domain" description="Glycosyl transferase family 1" evidence="2">
    <location>
        <begin position="208"/>
        <end position="359"/>
    </location>
</feature>
<keyword evidence="4" id="KW-1185">Reference proteome</keyword>
<dbReference type="PANTHER" id="PTHR46401">
    <property type="entry name" value="GLYCOSYLTRANSFERASE WBBK-RELATED"/>
    <property type="match status" value="1"/>
</dbReference>
<dbReference type="SUPFAM" id="SSF53756">
    <property type="entry name" value="UDP-Glycosyltransferase/glycogen phosphorylase"/>
    <property type="match status" value="1"/>
</dbReference>
<dbReference type="Gene3D" id="3.40.50.2000">
    <property type="entry name" value="Glycogen Phosphorylase B"/>
    <property type="match status" value="2"/>
</dbReference>
<dbReference type="GO" id="GO:0102710">
    <property type="term" value="F:D-inositol-3-phosphate glycosyltransferase activity"/>
    <property type="evidence" value="ECO:0007669"/>
    <property type="project" value="UniProtKB-EC"/>
</dbReference>
<gene>
    <name evidence="3" type="ORF">NEF87_004278</name>
</gene>
<evidence type="ECO:0000313" key="3">
    <source>
        <dbReference type="EMBL" id="UYP47993.1"/>
    </source>
</evidence>
<dbReference type="EMBL" id="CP104013">
    <property type="protein sequence ID" value="UYP47993.1"/>
    <property type="molecule type" value="Genomic_DNA"/>
</dbReference>
<reference evidence="3" key="1">
    <citation type="submission" date="2022-09" db="EMBL/GenBank/DDBJ databases">
        <title>Actin cytoskeleton and complex cell architecture in an #Asgard archaeon.</title>
        <authorList>
            <person name="Ponce Toledo R.I."/>
            <person name="Schleper C."/>
            <person name="Rodrigues Oliveira T."/>
            <person name="Wollweber F."/>
            <person name="Xu J."/>
            <person name="Rittmann S."/>
            <person name="Klingl A."/>
            <person name="Pilhofer M."/>
        </authorList>
    </citation>
    <scope>NUCLEOTIDE SEQUENCE</scope>
    <source>
        <strain evidence="3">B-35</strain>
    </source>
</reference>
<organism evidence="3 4">
    <name type="scientific">Candidatus Lokiarchaeum ossiferum</name>
    <dbReference type="NCBI Taxonomy" id="2951803"/>
    <lineage>
        <taxon>Archaea</taxon>
        <taxon>Promethearchaeati</taxon>
        <taxon>Promethearchaeota</taxon>
        <taxon>Promethearchaeia</taxon>
        <taxon>Promethearchaeales</taxon>
        <taxon>Promethearchaeaceae</taxon>
        <taxon>Candidatus Lokiarchaeum</taxon>
    </lineage>
</organism>
<dbReference type="Proteomes" id="UP001208689">
    <property type="component" value="Chromosome"/>
</dbReference>
<dbReference type="CDD" id="cd03801">
    <property type="entry name" value="GT4_PimA-like"/>
    <property type="match status" value="1"/>
</dbReference>